<protein>
    <submittedName>
        <fullName evidence="1">Uncharacterized protein</fullName>
    </submittedName>
</protein>
<keyword evidence="2" id="KW-1185">Reference proteome</keyword>
<dbReference type="Proteomes" id="UP000269396">
    <property type="component" value="Unassembled WGS sequence"/>
</dbReference>
<gene>
    <name evidence="1" type="ORF">SMTD_LOCUS20287</name>
</gene>
<evidence type="ECO:0000313" key="2">
    <source>
        <dbReference type="Proteomes" id="UP000269396"/>
    </source>
</evidence>
<sequence>MSQFFSVNNCHIHNHLPNSLFSPHQVNQNNSRDFFQVT</sequence>
<evidence type="ECO:0000313" key="1">
    <source>
        <dbReference type="EMBL" id="VDP82049.1"/>
    </source>
</evidence>
<name>A0A3P8KNZ3_9TREM</name>
<dbReference type="AlphaFoldDB" id="A0A3P8KNZ3"/>
<reference evidence="1 2" key="1">
    <citation type="submission" date="2018-11" db="EMBL/GenBank/DDBJ databases">
        <authorList>
            <consortium name="Pathogen Informatics"/>
        </authorList>
    </citation>
    <scope>NUCLEOTIDE SEQUENCE [LARGE SCALE GENOMIC DNA]</scope>
    <source>
        <strain>Denwood</strain>
        <strain evidence="2">Zambia</strain>
    </source>
</reference>
<organism evidence="1 2">
    <name type="scientific">Schistosoma mattheei</name>
    <dbReference type="NCBI Taxonomy" id="31246"/>
    <lineage>
        <taxon>Eukaryota</taxon>
        <taxon>Metazoa</taxon>
        <taxon>Spiralia</taxon>
        <taxon>Lophotrochozoa</taxon>
        <taxon>Platyhelminthes</taxon>
        <taxon>Trematoda</taxon>
        <taxon>Digenea</taxon>
        <taxon>Strigeidida</taxon>
        <taxon>Schistosomatoidea</taxon>
        <taxon>Schistosomatidae</taxon>
        <taxon>Schistosoma</taxon>
    </lineage>
</organism>
<proteinExistence type="predicted"/>
<dbReference type="EMBL" id="UZAL01044052">
    <property type="protein sequence ID" value="VDP82049.1"/>
    <property type="molecule type" value="Genomic_DNA"/>
</dbReference>
<accession>A0A3P8KNZ3</accession>